<dbReference type="GeneID" id="81353537"/>
<protein>
    <submittedName>
        <fullName evidence="2">Uncharacterized protein</fullName>
    </submittedName>
</protein>
<dbReference type="AlphaFoldDB" id="A0A9W9G3P9"/>
<dbReference type="EMBL" id="JAPQKI010000002">
    <property type="protein sequence ID" value="KAJ5111529.1"/>
    <property type="molecule type" value="Genomic_DNA"/>
</dbReference>
<dbReference type="RefSeq" id="XP_056479599.1">
    <property type="nucleotide sequence ID" value="XM_056614558.1"/>
</dbReference>
<evidence type="ECO:0000313" key="2">
    <source>
        <dbReference type="EMBL" id="KAJ5111529.1"/>
    </source>
</evidence>
<name>A0A9W9G3P9_9EURO</name>
<gene>
    <name evidence="2" type="ORF">N7532_002064</name>
</gene>
<sequence length="105" mass="11037">MEHPSLAEQSPSCIVSSALSLANGAQTPWTHRGMAQRSPEVEALTPVRKRGLAIRSPSLTTTPDVGGGRENNIENLTGHIVHPVTRRRRPGIAAPGQVGQGAVGM</sequence>
<reference evidence="2" key="2">
    <citation type="journal article" date="2023" name="IMA Fungus">
        <title>Comparative genomic study of the Penicillium genus elucidates a diverse pangenome and 15 lateral gene transfer events.</title>
        <authorList>
            <person name="Petersen C."/>
            <person name="Sorensen T."/>
            <person name="Nielsen M.R."/>
            <person name="Sondergaard T.E."/>
            <person name="Sorensen J.L."/>
            <person name="Fitzpatrick D.A."/>
            <person name="Frisvad J.C."/>
            <person name="Nielsen K.L."/>
        </authorList>
    </citation>
    <scope>NUCLEOTIDE SEQUENCE</scope>
    <source>
        <strain evidence="2">IBT 30761</strain>
    </source>
</reference>
<dbReference type="Proteomes" id="UP001149074">
    <property type="component" value="Unassembled WGS sequence"/>
</dbReference>
<proteinExistence type="predicted"/>
<keyword evidence="3" id="KW-1185">Reference proteome</keyword>
<feature type="region of interest" description="Disordered" evidence="1">
    <location>
        <begin position="86"/>
        <end position="105"/>
    </location>
</feature>
<organism evidence="2 3">
    <name type="scientific">Penicillium argentinense</name>
    <dbReference type="NCBI Taxonomy" id="1131581"/>
    <lineage>
        <taxon>Eukaryota</taxon>
        <taxon>Fungi</taxon>
        <taxon>Dikarya</taxon>
        <taxon>Ascomycota</taxon>
        <taxon>Pezizomycotina</taxon>
        <taxon>Eurotiomycetes</taxon>
        <taxon>Eurotiomycetidae</taxon>
        <taxon>Eurotiales</taxon>
        <taxon>Aspergillaceae</taxon>
        <taxon>Penicillium</taxon>
    </lineage>
</organism>
<reference evidence="2" key="1">
    <citation type="submission" date="2022-11" db="EMBL/GenBank/DDBJ databases">
        <authorList>
            <person name="Petersen C."/>
        </authorList>
    </citation>
    <scope>NUCLEOTIDE SEQUENCE</scope>
    <source>
        <strain evidence="2">IBT 30761</strain>
    </source>
</reference>
<evidence type="ECO:0000313" key="3">
    <source>
        <dbReference type="Proteomes" id="UP001149074"/>
    </source>
</evidence>
<evidence type="ECO:0000256" key="1">
    <source>
        <dbReference type="SAM" id="MobiDB-lite"/>
    </source>
</evidence>
<comment type="caution">
    <text evidence="2">The sequence shown here is derived from an EMBL/GenBank/DDBJ whole genome shotgun (WGS) entry which is preliminary data.</text>
</comment>
<accession>A0A9W9G3P9</accession>